<dbReference type="GO" id="GO:0046872">
    <property type="term" value="F:metal ion binding"/>
    <property type="evidence" value="ECO:0007669"/>
    <property type="project" value="UniProtKB-KW"/>
</dbReference>
<protein>
    <submittedName>
        <fullName evidence="7">Wilms tumor protein 1 interacting protein</fullName>
    </submittedName>
</protein>
<keyword evidence="1 4" id="KW-0479">Metal-binding</keyword>
<dbReference type="GO" id="GO:0003714">
    <property type="term" value="F:transcription corepressor activity"/>
    <property type="evidence" value="ECO:0007669"/>
    <property type="project" value="TreeGrafter"/>
</dbReference>
<dbReference type="InterPro" id="IPR001781">
    <property type="entry name" value="Znf_LIM"/>
</dbReference>
<dbReference type="PANTHER" id="PTHR24219">
    <property type="entry name" value="LIM DOMAIN-CONTAINING PROTEIN JUB"/>
    <property type="match status" value="1"/>
</dbReference>
<dbReference type="GO" id="GO:0035331">
    <property type="term" value="P:negative regulation of hippo signaling"/>
    <property type="evidence" value="ECO:0007669"/>
    <property type="project" value="TreeGrafter"/>
</dbReference>
<organism evidence="7 8">
    <name type="scientific">Trichuris trichiura</name>
    <name type="common">Whipworm</name>
    <name type="synonym">Trichocephalus trichiurus</name>
    <dbReference type="NCBI Taxonomy" id="36087"/>
    <lineage>
        <taxon>Eukaryota</taxon>
        <taxon>Metazoa</taxon>
        <taxon>Ecdysozoa</taxon>
        <taxon>Nematoda</taxon>
        <taxon>Enoplea</taxon>
        <taxon>Dorylaimia</taxon>
        <taxon>Trichinellida</taxon>
        <taxon>Trichuridae</taxon>
        <taxon>Trichuris</taxon>
    </lineage>
</organism>
<keyword evidence="2 4" id="KW-0862">Zinc</keyword>
<dbReference type="GO" id="GO:0001666">
    <property type="term" value="P:response to hypoxia"/>
    <property type="evidence" value="ECO:0007669"/>
    <property type="project" value="TreeGrafter"/>
</dbReference>
<dbReference type="EMBL" id="HG806183">
    <property type="protein sequence ID" value="CDW57582.1"/>
    <property type="molecule type" value="Genomic_DNA"/>
</dbReference>
<dbReference type="STRING" id="36087.A0A077ZB70"/>
<dbReference type="InterPro" id="IPR047172">
    <property type="entry name" value="Ajuba-like"/>
</dbReference>
<dbReference type="PROSITE" id="PS50023">
    <property type="entry name" value="LIM_DOMAIN_2"/>
    <property type="match status" value="2"/>
</dbReference>
<dbReference type="SUPFAM" id="SSF57716">
    <property type="entry name" value="Glucocorticoid receptor-like (DNA-binding domain)"/>
    <property type="match status" value="2"/>
</dbReference>
<dbReference type="Pfam" id="PF00412">
    <property type="entry name" value="LIM"/>
    <property type="match status" value="2"/>
</dbReference>
<evidence type="ECO:0000256" key="4">
    <source>
        <dbReference type="PROSITE-ProRule" id="PRU00125"/>
    </source>
</evidence>
<dbReference type="GO" id="GO:0005634">
    <property type="term" value="C:nucleus"/>
    <property type="evidence" value="ECO:0007669"/>
    <property type="project" value="TreeGrafter"/>
</dbReference>
<accession>A0A077ZB70</accession>
<evidence type="ECO:0000256" key="1">
    <source>
        <dbReference type="ARBA" id="ARBA00022723"/>
    </source>
</evidence>
<dbReference type="GO" id="GO:0005912">
    <property type="term" value="C:adherens junction"/>
    <property type="evidence" value="ECO:0007669"/>
    <property type="project" value="TreeGrafter"/>
</dbReference>
<feature type="compositionally biased region" description="Polar residues" evidence="5">
    <location>
        <begin position="120"/>
        <end position="143"/>
    </location>
</feature>
<dbReference type="InterPro" id="IPR047247">
    <property type="entry name" value="Ajuba-like_LIM2"/>
</dbReference>
<feature type="domain" description="LIM zinc-binding" evidence="6">
    <location>
        <begin position="491"/>
        <end position="557"/>
    </location>
</feature>
<evidence type="ECO:0000259" key="6">
    <source>
        <dbReference type="PROSITE" id="PS50023"/>
    </source>
</evidence>
<dbReference type="Gene3D" id="2.10.110.10">
    <property type="entry name" value="Cysteine Rich Protein"/>
    <property type="match status" value="3"/>
</dbReference>
<evidence type="ECO:0000256" key="5">
    <source>
        <dbReference type="SAM" id="MobiDB-lite"/>
    </source>
</evidence>
<reference evidence="7" key="2">
    <citation type="submission" date="2014-03" db="EMBL/GenBank/DDBJ databases">
        <title>The whipworm genome and dual-species transcriptomics of an intimate host-pathogen interaction.</title>
        <authorList>
            <person name="Foth B.J."/>
            <person name="Tsai I.J."/>
            <person name="Reid A.J."/>
            <person name="Bancroft A.J."/>
            <person name="Nichol S."/>
            <person name="Tracey A."/>
            <person name="Holroyd N."/>
            <person name="Cotton J.A."/>
            <person name="Stanley E.J."/>
            <person name="Zarowiecki M."/>
            <person name="Liu J.Z."/>
            <person name="Huckvale T."/>
            <person name="Cooper P.J."/>
            <person name="Grencis R.K."/>
            <person name="Berriman M."/>
        </authorList>
    </citation>
    <scope>NUCLEOTIDE SEQUENCE [LARGE SCALE GENOMIC DNA]</scope>
</reference>
<evidence type="ECO:0000313" key="8">
    <source>
        <dbReference type="Proteomes" id="UP000030665"/>
    </source>
</evidence>
<dbReference type="FunFam" id="2.10.110.10:FF:000037">
    <property type="entry name" value="LIM domain-containing protein 1"/>
    <property type="match status" value="1"/>
</dbReference>
<keyword evidence="3 4" id="KW-0440">LIM domain</keyword>
<feature type="domain" description="LIM zinc-binding" evidence="6">
    <location>
        <begin position="428"/>
        <end position="488"/>
    </location>
</feature>
<sequence>MDAEELIKHDHDTKQWLADIESFRQPPPMKKLMDDMRDVASLDVHSKNIEDDFLAKLQKFQLSESHPYSGNDRVQTGKQLATVAKLNDLGMLSLASSFKRKEKISKHQAKALREEITKLTRPTNPFSSLRSDSSGYDKNSSFCTSTEPDDESTTSRTSFDHVKCSSCCVHFEFSREQCTKSAAECALLLSSTRSQSRHEPTPCSIPATAPMTEKTRSSAGGHQTKTTDKEMSPIMGIASNFSNSHTLASQISQSVADIPCSKYTQCHLCYMQDGLKDGLQHGSPKRTHVTLSREHIVSLNKRKAAVPSPTFNEPPCSIGVDHTSVGVTSPLLETDDLRDRLKKCSARRGEIEKKLSKRNTAYGHCALCHGEFSRLSDAVKAHGYLFHRECFISHNHGSSLHGETFYESDLGFCCKEDDMYPGYREFAEKCHSCGNLILAMLLQAGGKCFHPQCFRCCKCKVCLDGVPFTVDNQGRFFCVQDYHTLFAPNCAKCRAPITPVPGAEETVRVVAMQRDYHIDCYVCEGCGVQLTDEPGKRCYPLEEHLLCRSCNFCWTLTGGTVNPITDV</sequence>
<dbReference type="SMART" id="SM00132">
    <property type="entry name" value="LIM"/>
    <property type="match status" value="3"/>
</dbReference>
<dbReference type="CDD" id="cd09438">
    <property type="entry name" value="LIM3_Ajuba_like"/>
    <property type="match status" value="1"/>
</dbReference>
<evidence type="ECO:0000256" key="2">
    <source>
        <dbReference type="ARBA" id="ARBA00022833"/>
    </source>
</evidence>
<evidence type="ECO:0000256" key="3">
    <source>
        <dbReference type="ARBA" id="ARBA00023038"/>
    </source>
</evidence>
<dbReference type="AlphaFoldDB" id="A0A077ZB70"/>
<proteinExistence type="predicted"/>
<dbReference type="GO" id="GO:0005667">
    <property type="term" value="C:transcription regulator complex"/>
    <property type="evidence" value="ECO:0007669"/>
    <property type="project" value="TreeGrafter"/>
</dbReference>
<feature type="region of interest" description="Disordered" evidence="5">
    <location>
        <begin position="195"/>
        <end position="227"/>
    </location>
</feature>
<evidence type="ECO:0000313" key="7">
    <source>
        <dbReference type="EMBL" id="CDW57582.1"/>
    </source>
</evidence>
<gene>
    <name evidence="7" type="ORF">TTRE_0000587401</name>
</gene>
<dbReference type="OrthoDB" id="25414at2759"/>
<dbReference type="Proteomes" id="UP000030665">
    <property type="component" value="Unassembled WGS sequence"/>
</dbReference>
<reference evidence="7" key="1">
    <citation type="submission" date="2014-01" db="EMBL/GenBank/DDBJ databases">
        <authorList>
            <person name="Aslett M."/>
        </authorList>
    </citation>
    <scope>NUCLEOTIDE SEQUENCE</scope>
</reference>
<name>A0A077ZB70_TRITR</name>
<feature type="region of interest" description="Disordered" evidence="5">
    <location>
        <begin position="118"/>
        <end position="157"/>
    </location>
</feature>
<dbReference type="CDD" id="cd09355">
    <property type="entry name" value="LIM2_Ajuba_like"/>
    <property type="match status" value="1"/>
</dbReference>
<dbReference type="PANTHER" id="PTHR24219:SF4">
    <property type="entry name" value="LIM DOMAIN-CONTAINING PROTEIN JUB"/>
    <property type="match status" value="1"/>
</dbReference>
<dbReference type="GO" id="GO:0007010">
    <property type="term" value="P:cytoskeleton organization"/>
    <property type="evidence" value="ECO:0007669"/>
    <property type="project" value="TreeGrafter"/>
</dbReference>
<keyword evidence="8" id="KW-1185">Reference proteome</keyword>
<dbReference type="InterPro" id="IPR047248">
    <property type="entry name" value="Ajuba-like_LIM3"/>
</dbReference>
<dbReference type="GO" id="GO:0000932">
    <property type="term" value="C:P-body"/>
    <property type="evidence" value="ECO:0007669"/>
    <property type="project" value="TreeGrafter"/>
</dbReference>